<gene>
    <name evidence="2" type="ORF">BS329_01640</name>
</gene>
<dbReference type="AlphaFoldDB" id="A0A1R0L3S9"/>
<organism evidence="2 3">
    <name type="scientific">Amycolatopsis coloradensis</name>
    <dbReference type="NCBI Taxonomy" id="76021"/>
    <lineage>
        <taxon>Bacteria</taxon>
        <taxon>Bacillati</taxon>
        <taxon>Actinomycetota</taxon>
        <taxon>Actinomycetes</taxon>
        <taxon>Pseudonocardiales</taxon>
        <taxon>Pseudonocardiaceae</taxon>
        <taxon>Amycolatopsis</taxon>
    </lineage>
</organism>
<dbReference type="Proteomes" id="UP000187486">
    <property type="component" value="Unassembled WGS sequence"/>
</dbReference>
<keyword evidence="1" id="KW-0812">Transmembrane</keyword>
<feature type="transmembrane region" description="Helical" evidence="1">
    <location>
        <begin position="84"/>
        <end position="104"/>
    </location>
</feature>
<comment type="caution">
    <text evidence="2">The sequence shown here is derived from an EMBL/GenBank/DDBJ whole genome shotgun (WGS) entry which is preliminary data.</text>
</comment>
<evidence type="ECO:0000313" key="3">
    <source>
        <dbReference type="Proteomes" id="UP000187486"/>
    </source>
</evidence>
<keyword evidence="1" id="KW-0472">Membrane</keyword>
<keyword evidence="1" id="KW-1133">Transmembrane helix</keyword>
<keyword evidence="3" id="KW-1185">Reference proteome</keyword>
<evidence type="ECO:0000256" key="1">
    <source>
        <dbReference type="SAM" id="Phobius"/>
    </source>
</evidence>
<name>A0A1R0L3S9_9PSEU</name>
<dbReference type="EMBL" id="MQUQ01000001">
    <property type="protein sequence ID" value="OLZ57400.1"/>
    <property type="molecule type" value="Genomic_DNA"/>
</dbReference>
<sequence length="108" mass="11463">MPPRRHRIQQPLPISDTGYYIDLGVHGGDQRDIARTISLTVNGDSGVGRGSAGKSRCMTQIASAHVGMTETTGRAGNIAAVRRMLLAFGVGGALGCLLWMAIWLSTQL</sequence>
<reference evidence="2 3" key="1">
    <citation type="submission" date="2016-01" db="EMBL/GenBank/DDBJ databases">
        <title>Amycolatopsis coloradensis genome sequencing and assembly.</title>
        <authorList>
            <person name="Mayilraj S."/>
        </authorList>
    </citation>
    <scope>NUCLEOTIDE SEQUENCE [LARGE SCALE GENOMIC DNA]</scope>
    <source>
        <strain evidence="2 3">DSM 44225</strain>
    </source>
</reference>
<accession>A0A1R0L3S9</accession>
<proteinExistence type="predicted"/>
<protein>
    <submittedName>
        <fullName evidence="2">Uncharacterized protein</fullName>
    </submittedName>
</protein>
<evidence type="ECO:0000313" key="2">
    <source>
        <dbReference type="EMBL" id="OLZ57400.1"/>
    </source>
</evidence>